<dbReference type="Proteomes" id="UP000829447">
    <property type="component" value="Linkage Group LG26"/>
</dbReference>
<gene>
    <name evidence="1" type="ORF">PGIGA_G00164280</name>
</gene>
<dbReference type="EMBL" id="CM040479">
    <property type="protein sequence ID" value="MCI4394046.1"/>
    <property type="molecule type" value="Genomic_DNA"/>
</dbReference>
<sequence length="58" mass="6190">MPTQLFARVLLGGCYGCCSSCGLVCMAFQPKLKSIPKSSLWTDDQLCSVATGNHNHGN</sequence>
<feature type="non-terminal residue" evidence="1">
    <location>
        <position position="58"/>
    </location>
</feature>
<proteinExistence type="predicted"/>
<evidence type="ECO:0000313" key="1">
    <source>
        <dbReference type="EMBL" id="MCI4394046.1"/>
    </source>
</evidence>
<comment type="caution">
    <text evidence="1">The sequence shown here is derived from an EMBL/GenBank/DDBJ whole genome shotgun (WGS) entry which is preliminary data.</text>
</comment>
<evidence type="ECO:0000313" key="2">
    <source>
        <dbReference type="Proteomes" id="UP000829447"/>
    </source>
</evidence>
<name>A0ACC5XS45_PANGG</name>
<accession>A0ACC5XS45</accession>
<reference evidence="1 2" key="1">
    <citation type="journal article" date="2022" name="bioRxiv">
        <title>An ancient truncated duplication of the anti-Mullerian hormone receptor type 2 gene is a potential conserved master sex determinant in the Pangasiidae catfish family.</title>
        <authorList>
            <person name="Wen M."/>
            <person name="Pan Q."/>
            <person name="Jouanno E."/>
            <person name="Montfort J."/>
            <person name="Zahm M."/>
            <person name="Cabau C."/>
            <person name="Klopp C."/>
            <person name="Iampietro C."/>
            <person name="Roques C."/>
            <person name="Bouchez O."/>
            <person name="Castinel A."/>
            <person name="Donnadieu C."/>
            <person name="Parrinello H."/>
            <person name="Poncet C."/>
            <person name="Belmonte E."/>
            <person name="Gautier V."/>
            <person name="Avarre J.-C."/>
            <person name="Dugue R."/>
            <person name="Gustiano R."/>
            <person name="Ha T.T.T."/>
            <person name="Campet M."/>
            <person name="Sriphairoj K."/>
            <person name="Ribolli J."/>
            <person name="de Almeida F.L."/>
            <person name="Desvignes T."/>
            <person name="Postlethwait J.H."/>
            <person name="Bucao C.F."/>
            <person name="Robinson-Rechavi M."/>
            <person name="Bobe J."/>
            <person name="Herpin A."/>
            <person name="Guiguen Y."/>
        </authorList>
    </citation>
    <scope>NUCLEOTIDE SEQUENCE [LARGE SCALE GENOMIC DNA]</scope>
    <source>
        <strain evidence="1">YG-Dec2019</strain>
    </source>
</reference>
<organism evidence="1 2">
    <name type="scientific">Pangasianodon gigas</name>
    <name type="common">Mekong giant catfish</name>
    <name type="synonym">Pangasius gigas</name>
    <dbReference type="NCBI Taxonomy" id="30993"/>
    <lineage>
        <taxon>Eukaryota</taxon>
        <taxon>Metazoa</taxon>
        <taxon>Chordata</taxon>
        <taxon>Craniata</taxon>
        <taxon>Vertebrata</taxon>
        <taxon>Euteleostomi</taxon>
        <taxon>Actinopterygii</taxon>
        <taxon>Neopterygii</taxon>
        <taxon>Teleostei</taxon>
        <taxon>Ostariophysi</taxon>
        <taxon>Siluriformes</taxon>
        <taxon>Pangasiidae</taxon>
        <taxon>Pangasianodon</taxon>
    </lineage>
</organism>
<protein>
    <submittedName>
        <fullName evidence="1">Uncharacterized protein</fullName>
    </submittedName>
</protein>
<keyword evidence="2" id="KW-1185">Reference proteome</keyword>